<reference evidence="2" key="1">
    <citation type="submission" date="2022-01" db="UniProtKB">
        <authorList>
            <consortium name="EnsemblMetazoa"/>
        </authorList>
    </citation>
    <scope>IDENTIFICATION</scope>
</reference>
<feature type="compositionally biased region" description="Pro residues" evidence="1">
    <location>
        <begin position="108"/>
        <end position="141"/>
    </location>
</feature>
<feature type="region of interest" description="Disordered" evidence="1">
    <location>
        <begin position="105"/>
        <end position="149"/>
    </location>
</feature>
<dbReference type="EnsemblMetazoa" id="XM_014398692.1">
    <property type="protein sequence ID" value="XP_014254178.1"/>
    <property type="gene ID" value="LOC106669310"/>
</dbReference>
<proteinExistence type="predicted"/>
<protein>
    <submittedName>
        <fullName evidence="2">Uncharacterized protein</fullName>
    </submittedName>
</protein>
<dbReference type="OMA" id="CSICTCP"/>
<dbReference type="Proteomes" id="UP000494040">
    <property type="component" value="Unassembled WGS sequence"/>
</dbReference>
<organism evidence="2 3">
    <name type="scientific">Cimex lectularius</name>
    <name type="common">Bed bug</name>
    <name type="synonym">Acanthia lectularia</name>
    <dbReference type="NCBI Taxonomy" id="79782"/>
    <lineage>
        <taxon>Eukaryota</taxon>
        <taxon>Metazoa</taxon>
        <taxon>Ecdysozoa</taxon>
        <taxon>Arthropoda</taxon>
        <taxon>Hexapoda</taxon>
        <taxon>Insecta</taxon>
        <taxon>Pterygota</taxon>
        <taxon>Neoptera</taxon>
        <taxon>Paraneoptera</taxon>
        <taxon>Hemiptera</taxon>
        <taxon>Heteroptera</taxon>
        <taxon>Panheteroptera</taxon>
        <taxon>Cimicomorpha</taxon>
        <taxon>Cimicidae</taxon>
        <taxon>Cimex</taxon>
    </lineage>
</organism>
<accession>A0A8I6S6E5</accession>
<evidence type="ECO:0000256" key="1">
    <source>
        <dbReference type="SAM" id="MobiDB-lite"/>
    </source>
</evidence>
<gene>
    <name evidence="2" type="primary">106669310</name>
</gene>
<evidence type="ECO:0000313" key="3">
    <source>
        <dbReference type="Proteomes" id="UP000494040"/>
    </source>
</evidence>
<sequence length="302" mass="32271">MSKPPSCAPTGSPDEAWDSCVRASSWTIGLGTIVGAIGTVVLGTETPILLGTGLGITWSLKRCRGLFRDREKKKTEVECIYLEEETPPPIECLPEIKEIPAEIYDPCIEPPPAPPPPPPPPEQKPQEVAPPPPPPPPPPPVEEPKLPLCEPPPPPPPPPKCECPPCIPAEPKICEPPPPPPPPPVVPKIEKGTECITPAAPLPQCPVPEKAPIPDDRCTCKPPTSQPPIICVCPPPISEGICTCPKTEYNNNTMPSPQKCSSSPNRFTWPPLLTFTQVKQGTCTCPVPPPEDDTVCTCSEDP</sequence>
<dbReference type="EnsemblMetazoa" id="XM_014398691.2">
    <property type="protein sequence ID" value="XP_014254177.1"/>
    <property type="gene ID" value="LOC106669310"/>
</dbReference>
<evidence type="ECO:0000313" key="2">
    <source>
        <dbReference type="EnsemblMetazoa" id="XP_014254177.1"/>
    </source>
</evidence>
<name>A0A8I6S6E5_CIMLE</name>
<keyword evidence="3" id="KW-1185">Reference proteome</keyword>
<dbReference type="AlphaFoldDB" id="A0A8I6S6E5"/>
<dbReference type="KEGG" id="clec:106669310"/>